<dbReference type="RefSeq" id="WP_231808884.1">
    <property type="nucleotide sequence ID" value="NZ_CP173614.1"/>
</dbReference>
<keyword evidence="18" id="KW-1185">Reference proteome</keyword>
<evidence type="ECO:0000256" key="14">
    <source>
        <dbReference type="ARBA" id="ARBA00049744"/>
    </source>
</evidence>
<keyword evidence="6" id="KW-0560">Oxidoreductase</keyword>
<name>A0ABS8QX93_9PSED</name>
<keyword evidence="8" id="KW-1207">Sterol metabolism</keyword>
<dbReference type="EC" id="5.3.3.1" evidence="11"/>
<keyword evidence="4" id="KW-0285">Flavoprotein</keyword>
<dbReference type="SUPFAM" id="SSF51905">
    <property type="entry name" value="FAD/NAD(P)-binding domain"/>
    <property type="match status" value="1"/>
</dbReference>
<accession>A0ABS8QX93</accession>
<sequence length="547" mass="60298">MELAFDFDFIVIGSGFGGSVSAHRLTEKGYRVGVMEMGRRWHAEDFPKSNWDLRRWMWMPALKMFGFYSMRMFRHVVVASGNAVGGGSITYANALLRPSDKVWDEGSWAGLADWKSIMPRHYAEAERMLGVTEGKILGEADLRLKRMAELNGVAHTFHAPNVGTFFAPEGEVAGKTYPDPYFGGEGPERGSCVGCGGCMMGCQHNAKNTLDKNYLFLAEKHGAQVFAQTQVVDVRPLNGKVDGSEGYEVHTQCSTSWFRKNKRVFRARGVVLAASSLGTMELLFRLREKGSLPRISQDLGNRIRTNAESLIGVRFPSTDSSMSPGLAGGASIYLDEHTHIGVVRYPEGSDAIGLMMTLMSGGRPGWRRIATWMLTLLRHPIQALRVHNPRGFARENMLLLVMQTVDAHINMRLKRRWYWPFGSRLETEGGPIPTFIPQANAFVEKGAKALGGIATTFLSEILFNIPTTAHCMGGCAMAESEGHGVMDVQNRVFGYRNLLICDGSMLSANLGVNPSLTITALAEHAMSHIPVKGSSQVETRIAMTQLE</sequence>
<dbReference type="EC" id="1.1.3.6" evidence="13"/>
<dbReference type="Pfam" id="PF13450">
    <property type="entry name" value="NAD_binding_8"/>
    <property type="match status" value="1"/>
</dbReference>
<keyword evidence="5" id="KW-0274">FAD</keyword>
<keyword evidence="7" id="KW-0443">Lipid metabolism</keyword>
<evidence type="ECO:0000256" key="7">
    <source>
        <dbReference type="ARBA" id="ARBA00023098"/>
    </source>
</evidence>
<evidence type="ECO:0000256" key="10">
    <source>
        <dbReference type="ARBA" id="ARBA00023235"/>
    </source>
</evidence>
<evidence type="ECO:0000313" key="17">
    <source>
        <dbReference type="EMBL" id="MCD7040056.1"/>
    </source>
</evidence>
<gene>
    <name evidence="17" type="ORF">LRQ20_17210</name>
</gene>
<evidence type="ECO:0000256" key="3">
    <source>
        <dbReference type="ARBA" id="ARBA00022548"/>
    </source>
</evidence>
<dbReference type="PANTHER" id="PTHR47470:SF1">
    <property type="entry name" value="FAD-DEPENDENT OXIDOREDUCTASE 2 FAD BINDING DOMAIN-CONTAINING PROTEIN"/>
    <property type="match status" value="1"/>
</dbReference>
<evidence type="ECO:0000256" key="2">
    <source>
        <dbReference type="ARBA" id="ARBA00010790"/>
    </source>
</evidence>
<proteinExistence type="inferred from homology"/>
<organism evidence="17 18">
    <name type="scientific">Pseudomonas petroselini</name>
    <dbReference type="NCBI Taxonomy" id="2899822"/>
    <lineage>
        <taxon>Bacteria</taxon>
        <taxon>Pseudomonadati</taxon>
        <taxon>Pseudomonadota</taxon>
        <taxon>Gammaproteobacteria</taxon>
        <taxon>Pseudomonadales</taxon>
        <taxon>Pseudomonadaceae</taxon>
        <taxon>Pseudomonas</taxon>
    </lineage>
</organism>
<dbReference type="InterPro" id="IPR007867">
    <property type="entry name" value="GMC_OxRtase_C"/>
</dbReference>
<dbReference type="Gene3D" id="3.50.50.60">
    <property type="entry name" value="FAD/NAD(P)-binding domain"/>
    <property type="match status" value="3"/>
</dbReference>
<evidence type="ECO:0000259" key="16">
    <source>
        <dbReference type="PROSITE" id="PS51379"/>
    </source>
</evidence>
<dbReference type="Proteomes" id="UP001154922">
    <property type="component" value="Unassembled WGS sequence"/>
</dbReference>
<dbReference type="InterPro" id="IPR017896">
    <property type="entry name" value="4Fe4S_Fe-S-bd"/>
</dbReference>
<dbReference type="InterPro" id="IPR052542">
    <property type="entry name" value="Cholesterol_Oxidase"/>
</dbReference>
<protein>
    <recommendedName>
        <fullName evidence="14">Cholesterol oxidase</fullName>
        <ecNumber evidence="13">1.1.3.6</ecNumber>
        <ecNumber evidence="11">5.3.3.1</ecNumber>
    </recommendedName>
    <alternativeName>
        <fullName evidence="15">Cholesterol isomerase</fullName>
    </alternativeName>
</protein>
<evidence type="ECO:0000256" key="8">
    <source>
        <dbReference type="ARBA" id="ARBA00023166"/>
    </source>
</evidence>
<keyword evidence="10" id="KW-0413">Isomerase</keyword>
<feature type="domain" description="4Fe-4S ferredoxin-type" evidence="16">
    <location>
        <begin position="183"/>
        <end position="212"/>
    </location>
</feature>
<evidence type="ECO:0000256" key="1">
    <source>
        <dbReference type="ARBA" id="ARBA00001974"/>
    </source>
</evidence>
<keyword evidence="9" id="KW-0753">Steroid metabolism</keyword>
<comment type="pathway">
    <text evidence="12">Steroid metabolism; cholesterol degradation.</text>
</comment>
<evidence type="ECO:0000256" key="5">
    <source>
        <dbReference type="ARBA" id="ARBA00022827"/>
    </source>
</evidence>
<evidence type="ECO:0000313" key="18">
    <source>
        <dbReference type="Proteomes" id="UP001154922"/>
    </source>
</evidence>
<evidence type="ECO:0000256" key="13">
    <source>
        <dbReference type="ARBA" id="ARBA00049723"/>
    </source>
</evidence>
<dbReference type="InterPro" id="IPR036188">
    <property type="entry name" value="FAD/NAD-bd_sf"/>
</dbReference>
<comment type="caution">
    <text evidence="17">The sequence shown here is derived from an EMBL/GenBank/DDBJ whole genome shotgun (WGS) entry which is preliminary data.</text>
</comment>
<evidence type="ECO:0000256" key="11">
    <source>
        <dbReference type="ARBA" id="ARBA00038856"/>
    </source>
</evidence>
<evidence type="ECO:0000256" key="9">
    <source>
        <dbReference type="ARBA" id="ARBA00023221"/>
    </source>
</evidence>
<dbReference type="PROSITE" id="PS51379">
    <property type="entry name" value="4FE4S_FER_2"/>
    <property type="match status" value="1"/>
</dbReference>
<reference evidence="17 18" key="1">
    <citation type="journal article" date="2022" name="Int. J. Syst. Evol. Microbiol.">
        <title>Pseudomonas petroselini sp. nov., a pathogen causing bacterial rot of parsley in Japan.</title>
        <authorList>
            <person name="Sawada H."/>
            <person name="Fujikawa T."/>
            <person name="Osada S."/>
            <person name="Satou M."/>
        </authorList>
    </citation>
    <scope>NUCLEOTIDE SEQUENCE [LARGE SCALE GENOMIC DNA]</scope>
    <source>
        <strain evidence="17 18">MAFF 311096</strain>
    </source>
</reference>
<evidence type="ECO:0000256" key="4">
    <source>
        <dbReference type="ARBA" id="ARBA00022630"/>
    </source>
</evidence>
<evidence type="ECO:0000256" key="12">
    <source>
        <dbReference type="ARBA" id="ARBA00049645"/>
    </source>
</evidence>
<keyword evidence="3" id="KW-0153">Cholesterol metabolism</keyword>
<evidence type="ECO:0000256" key="15">
    <source>
        <dbReference type="ARBA" id="ARBA00049778"/>
    </source>
</evidence>
<dbReference type="PANTHER" id="PTHR47470">
    <property type="entry name" value="CHOLESTEROL OXIDASE"/>
    <property type="match status" value="1"/>
</dbReference>
<dbReference type="Pfam" id="PF05199">
    <property type="entry name" value="GMC_oxred_C"/>
    <property type="match status" value="1"/>
</dbReference>
<comment type="cofactor">
    <cofactor evidence="1">
        <name>FAD</name>
        <dbReference type="ChEBI" id="CHEBI:57692"/>
    </cofactor>
</comment>
<comment type="similarity">
    <text evidence="2">Belongs to the GMC oxidoreductase family.</text>
</comment>
<dbReference type="EMBL" id="JAJOZI010000091">
    <property type="protein sequence ID" value="MCD7040056.1"/>
    <property type="molecule type" value="Genomic_DNA"/>
</dbReference>
<evidence type="ECO:0000256" key="6">
    <source>
        <dbReference type="ARBA" id="ARBA00023002"/>
    </source>
</evidence>
<reference evidence="17 18" key="2">
    <citation type="journal article" date="2023" name="Plant Pathol.">
        <title>Dismantling and reorganizing Pseudomonas marginalis sensu#lato.</title>
        <authorList>
            <person name="Sawada H."/>
            <person name="Fujikawa T."/>
            <person name="Satou M."/>
        </authorList>
    </citation>
    <scope>NUCLEOTIDE SEQUENCE [LARGE SCALE GENOMIC DNA]</scope>
    <source>
        <strain evidence="17 18">MAFF 311096</strain>
    </source>
</reference>